<accession>A0A024G0D7</accession>
<dbReference type="SUPFAM" id="SSF48371">
    <property type="entry name" value="ARM repeat"/>
    <property type="match status" value="1"/>
</dbReference>
<dbReference type="InterPro" id="IPR000595">
    <property type="entry name" value="cNMP-bd_dom"/>
</dbReference>
<dbReference type="SUPFAM" id="SSF51206">
    <property type="entry name" value="cAMP-binding domain-like"/>
    <property type="match status" value="2"/>
</dbReference>
<keyword evidence="2" id="KW-0812">Transmembrane</keyword>
<protein>
    <recommendedName>
        <fullName evidence="3">Cyclic nucleotide-binding domain-containing protein</fullName>
    </recommendedName>
</protein>
<dbReference type="SMART" id="SM00100">
    <property type="entry name" value="cNMP"/>
    <property type="match status" value="1"/>
</dbReference>
<feature type="transmembrane region" description="Helical" evidence="2">
    <location>
        <begin position="238"/>
        <end position="256"/>
    </location>
</feature>
<feature type="transmembrane region" description="Helical" evidence="2">
    <location>
        <begin position="204"/>
        <end position="226"/>
    </location>
</feature>
<keyword evidence="2" id="KW-0472">Membrane</keyword>
<evidence type="ECO:0000256" key="1">
    <source>
        <dbReference type="SAM" id="MobiDB-lite"/>
    </source>
</evidence>
<dbReference type="InterPro" id="IPR016024">
    <property type="entry name" value="ARM-type_fold"/>
</dbReference>
<dbReference type="OrthoDB" id="432483at2759"/>
<dbReference type="InterPro" id="IPR011989">
    <property type="entry name" value="ARM-like"/>
</dbReference>
<dbReference type="SUPFAM" id="SSF103473">
    <property type="entry name" value="MFS general substrate transporter"/>
    <property type="match status" value="1"/>
</dbReference>
<dbReference type="EMBL" id="CAIX01000005">
    <property type="protein sequence ID" value="CCI40117.1"/>
    <property type="molecule type" value="Genomic_DNA"/>
</dbReference>
<feature type="transmembrane region" description="Helical" evidence="2">
    <location>
        <begin position="33"/>
        <end position="55"/>
    </location>
</feature>
<dbReference type="InterPro" id="IPR036259">
    <property type="entry name" value="MFS_trans_sf"/>
</dbReference>
<feature type="domain" description="Cyclic nucleotide-binding" evidence="3">
    <location>
        <begin position="1044"/>
        <end position="1142"/>
    </location>
</feature>
<name>A0A024G0D7_9STRA</name>
<dbReference type="PROSITE" id="PS50042">
    <property type="entry name" value="CNMP_BINDING_3"/>
    <property type="match status" value="2"/>
</dbReference>
<dbReference type="InterPro" id="IPR018490">
    <property type="entry name" value="cNMP-bd_dom_sf"/>
</dbReference>
<organism evidence="4 5">
    <name type="scientific">Albugo candida</name>
    <dbReference type="NCBI Taxonomy" id="65357"/>
    <lineage>
        <taxon>Eukaryota</taxon>
        <taxon>Sar</taxon>
        <taxon>Stramenopiles</taxon>
        <taxon>Oomycota</taxon>
        <taxon>Peronosporomycetes</taxon>
        <taxon>Albuginales</taxon>
        <taxon>Albuginaceae</taxon>
        <taxon>Albugo</taxon>
    </lineage>
</organism>
<evidence type="ECO:0000313" key="4">
    <source>
        <dbReference type="EMBL" id="CCI40117.1"/>
    </source>
</evidence>
<evidence type="ECO:0000313" key="5">
    <source>
        <dbReference type="Proteomes" id="UP000053237"/>
    </source>
</evidence>
<keyword evidence="2" id="KW-1133">Transmembrane helix</keyword>
<dbReference type="CDD" id="cd00038">
    <property type="entry name" value="CAP_ED"/>
    <property type="match status" value="2"/>
</dbReference>
<sequence>MIYIWIEIAAQLMTQQFWDFCSRNFNVTEAKQYFGFITFGSTFGSLIASLVLLPFLQKRNMVEEWNLVLAASLQAMLAGILSVYTWQKEALMLSSSNTAEIARSVSKSHVKSATRNPRVASSRLWTIIPPNIAVEIKKRTYLQHICIFEFFSTIVRVLVDNSALSILSEQKESDIKSSLAMMSSIQSGLMIPLQIVSGRFFGRYGVMVGISLLPLSVSFYGITTLLISASCVSKPTGILLLILHRALYLAISLAIFNPARELLWLPLNDRERPQFKSFVYGPFRSISRIVGALFTMVLTSSICVGYLGSSTLSILLVTISVLWLLNALAAKKSYAIEFYASLKKGYLDLRSHIIDFTPDQIAVVKGTLASGAQDQVNYVLNSLTPSHIPIFAQELRALFYRTDHENFAVTPLSIKLRLLKLHTLAKKQFVLKAKDSFVIPDGKSCPPSIFNSMDLMLLVAQDRPQSDSECDSAVTEQKNGGTAQCPQWFVPRQLRVAAILACGYEIFSTDNLQCRRMLEKLLSQEREDSEDNAVSVCAAVALLRLTDWMDERANMILQRLLHEEEDLEARVICLRVVGEEIPELLGDGFLVYLLHHESEQIVQATVECCLRTSRQSRMLIPALIQHLGKSSVQIRIVKSLQRCDARAVWLAISRHIEELVQDYFGNSAAASHPEFGYDHTQAVQKRKNLIGALKILETIQHPVEPKVEFIVQLCLRIVKRATPEVLNTKMNLPMNSAPYQGDDQDNSLNPDYLPPVGYQQTSRSPDLLHRLFGRNTSVVEMLIDTLMPLLTQSDSKSLASQLEPLDKVLNAKIQEAYEMAHVMKLFKEMCPHTASNIGEKSLLILQHVQQCLADVRRMILKLLATRFPKEFNIRVIIEGLDSEISQIQAAVFEVLDNLVSSNYKHFVLPLLFPSTSFCTKLLKQVETFFEGKKGMQLLLETLQEEQLHNELTGMALQYFLHISEFHANLIESDISNVFNHRVLPQLLKHSITREVLVETYHKNRPNYPYESLVALESEAIPIISQIATSTCLRASTVFATAYTIDILRSMSYQFVPVRVKKGETFITEGAVGDIFRFSHNAIGKVHVHKKSYLLAEITYGGCIGQTALLRHHLRPGVHISSATASIDCILLSISRPALDALMRENGRISLGVLQSVASAFRFMYFKPRRIIMEKGTLPIYYQKNEIAPSDTSLSPPTEDDSEPLQSSSARNISFAGSKALLRRNTMFLAREASSTSTHEQDKIYSLDRHQSDASQGLASTSNFISSSCADREYTEFEKCINLKGSHLLRSLADDKVSLVAYLAQVRTLLHKEVLFLESDKATHFFIIINGTMTISYDDKSQTCSELHNGDCLGEESFDCDGVMQGSASSKGRTTLFEFLTSELIELSQSQPELMHALLAWLADKLSKSVESMFEFLVSTCIPPSACQPVVVEPTEPVPRRHETLQKEDACYEGRREIRTRRGYRAQST</sequence>
<proteinExistence type="predicted"/>
<dbReference type="PANTHER" id="PTHR43596">
    <property type="entry name" value="ADP,ATP CARRIER PROTEIN"/>
    <property type="match status" value="1"/>
</dbReference>
<dbReference type="STRING" id="65357.A0A024G0D7"/>
<feature type="region of interest" description="Disordered" evidence="1">
    <location>
        <begin position="1188"/>
        <end position="1208"/>
    </location>
</feature>
<comment type="caution">
    <text evidence="4">The sequence shown here is derived from an EMBL/GenBank/DDBJ whole genome shotgun (WGS) entry which is preliminary data.</text>
</comment>
<evidence type="ECO:0000256" key="2">
    <source>
        <dbReference type="SAM" id="Phobius"/>
    </source>
</evidence>
<dbReference type="Pfam" id="PF00027">
    <property type="entry name" value="cNMP_binding"/>
    <property type="match status" value="1"/>
</dbReference>
<dbReference type="InParanoid" id="A0A024G0D7"/>
<gene>
    <name evidence="4" type="ORF">BN9_009010</name>
</gene>
<dbReference type="Proteomes" id="UP000053237">
    <property type="component" value="Unassembled WGS sequence"/>
</dbReference>
<keyword evidence="5" id="KW-1185">Reference proteome</keyword>
<evidence type="ECO:0000259" key="3">
    <source>
        <dbReference type="PROSITE" id="PS50042"/>
    </source>
</evidence>
<feature type="domain" description="Cyclic nucleotide-binding" evidence="3">
    <location>
        <begin position="1287"/>
        <end position="1354"/>
    </location>
</feature>
<dbReference type="Gene3D" id="1.25.10.10">
    <property type="entry name" value="Leucine-rich Repeat Variant"/>
    <property type="match status" value="1"/>
</dbReference>
<feature type="transmembrane region" description="Helical" evidence="2">
    <location>
        <begin position="67"/>
        <end position="86"/>
    </location>
</feature>
<dbReference type="Gene3D" id="2.60.120.10">
    <property type="entry name" value="Jelly Rolls"/>
    <property type="match status" value="2"/>
</dbReference>
<dbReference type="InterPro" id="IPR014710">
    <property type="entry name" value="RmlC-like_jellyroll"/>
</dbReference>
<reference evidence="4 5" key="1">
    <citation type="submission" date="2012-05" db="EMBL/GenBank/DDBJ databases">
        <title>Recombination and specialization in a pathogen metapopulation.</title>
        <authorList>
            <person name="Gardiner A."/>
            <person name="Kemen E."/>
            <person name="Schultz-Larsen T."/>
            <person name="MacLean D."/>
            <person name="Van Oosterhout C."/>
            <person name="Jones J.D.G."/>
        </authorList>
    </citation>
    <scope>NUCLEOTIDE SEQUENCE [LARGE SCALE GENOMIC DNA]</scope>
    <source>
        <strain evidence="4 5">Ac Nc2</strain>
    </source>
</reference>
<dbReference type="PANTHER" id="PTHR43596:SF1">
    <property type="entry name" value="ADP,ATP CARRIER PROTEIN"/>
    <property type="match status" value="1"/>
</dbReference>